<organism evidence="2 3">
    <name type="scientific">Chryseomicrobium palamuruense</name>
    <dbReference type="NCBI Taxonomy" id="682973"/>
    <lineage>
        <taxon>Bacteria</taxon>
        <taxon>Bacillati</taxon>
        <taxon>Bacillota</taxon>
        <taxon>Bacilli</taxon>
        <taxon>Bacillales</taxon>
        <taxon>Caryophanaceae</taxon>
        <taxon>Chryseomicrobium</taxon>
    </lineage>
</organism>
<proteinExistence type="predicted"/>
<accession>A0ABV8UVB0</accession>
<reference evidence="3" key="1">
    <citation type="journal article" date="2019" name="Int. J. Syst. Evol. Microbiol.">
        <title>The Global Catalogue of Microorganisms (GCM) 10K type strain sequencing project: providing services to taxonomists for standard genome sequencing and annotation.</title>
        <authorList>
            <consortium name="The Broad Institute Genomics Platform"/>
            <consortium name="The Broad Institute Genome Sequencing Center for Infectious Disease"/>
            <person name="Wu L."/>
            <person name="Ma J."/>
        </authorList>
    </citation>
    <scope>NUCLEOTIDE SEQUENCE [LARGE SCALE GENOMIC DNA]</scope>
    <source>
        <strain evidence="3">CCUG 50353</strain>
    </source>
</reference>
<dbReference type="EMBL" id="JBHSEF010000011">
    <property type="protein sequence ID" value="MFC4354496.1"/>
    <property type="molecule type" value="Genomic_DNA"/>
</dbReference>
<dbReference type="Proteomes" id="UP001595733">
    <property type="component" value="Unassembled WGS sequence"/>
</dbReference>
<protein>
    <submittedName>
        <fullName evidence="2">DUF1850 domain-containing protein</fullName>
    </submittedName>
</protein>
<keyword evidence="1" id="KW-1133">Transmembrane helix</keyword>
<keyword evidence="3" id="KW-1185">Reference proteome</keyword>
<keyword evidence="1" id="KW-0812">Transmembrane</keyword>
<dbReference type="InterPro" id="IPR015001">
    <property type="entry name" value="DUF1850"/>
</dbReference>
<name>A0ABV8UVB0_9BACL</name>
<gene>
    <name evidence="2" type="ORF">ACFO0S_05310</name>
</gene>
<keyword evidence="1" id="KW-0472">Membrane</keyword>
<evidence type="ECO:0000256" key="1">
    <source>
        <dbReference type="SAM" id="Phobius"/>
    </source>
</evidence>
<dbReference type="Pfam" id="PF08905">
    <property type="entry name" value="DUF1850"/>
    <property type="match status" value="1"/>
</dbReference>
<comment type="caution">
    <text evidence="2">The sequence shown here is derived from an EMBL/GenBank/DDBJ whole genome shotgun (WGS) entry which is preliminary data.</text>
</comment>
<dbReference type="RefSeq" id="WP_378140775.1">
    <property type="nucleotide sequence ID" value="NZ_JBHSEF010000011.1"/>
</dbReference>
<evidence type="ECO:0000313" key="3">
    <source>
        <dbReference type="Proteomes" id="UP001595733"/>
    </source>
</evidence>
<sequence length="172" mass="20144">MMHKGIVLIWTGILAIILLFVPIEKVIEFKQTRPESCKQYYIPLNEHREFSLTFTHSIHLSDVKEIYRVTQTNEIEPYQMIYEDLAIGMPGAAEKTQTFEKIDGKWVLTTFGQTMESFTLYNSSIHKKLEVVYDNRIFDLKNELPTGGSYLIQIKEYSWISRMKGEQLNGRK</sequence>
<evidence type="ECO:0000313" key="2">
    <source>
        <dbReference type="EMBL" id="MFC4354496.1"/>
    </source>
</evidence>
<feature type="transmembrane region" description="Helical" evidence="1">
    <location>
        <begin position="6"/>
        <end position="23"/>
    </location>
</feature>